<dbReference type="AlphaFoldDB" id="M2R8Y2"/>
<sequence>MGRVSGHNRVQSTSSVALDDDILRYLMWFLDRKELLALMMTCHALYSMGIPALLALPIVVGGYINLVSFCDFMYRDLAHRTRCLKRLSIDILHASDAQRGGCVVYEANPPEETMRGIIEVFYTAVSLEELDITLNSCTLQFYPQLSSALRMLPSVRVLGMVLEDGDTKEIVEIVSDMRPLDTLRLNVNTLDDISAKMIHRSQSLALRKLTVTRFTFTTPASIRFPRLEYLDIKYDADVALLTRLCPHIKHLHMSASWVDADSIRARSMLAQAASPVWPELEVVSGGLLPIYSLALRCQLASLETDVERGRAGMFRTVLADSLPRKLLLRVNWWMGSEPELHFTQDDWNGFRSMFLDAPESLTEVTLKITLEMDALPLELFLAHIVAMCDPLEVAKLEISLHTTGPLMMWPGGKLDGGDHWKRLHAMNSARFAQDIAEHIITLSEFSLVLPPDIISQWKIRRHQGAVMMQLLD</sequence>
<protein>
    <recommendedName>
        <fullName evidence="4">F-box domain-containing protein</fullName>
    </recommendedName>
</protein>
<gene>
    <name evidence="2" type="ORF">CERSUDRAFT_117077</name>
</gene>
<dbReference type="EMBL" id="KB445802">
    <property type="protein sequence ID" value="EMD34882.1"/>
    <property type="molecule type" value="Genomic_DNA"/>
</dbReference>
<dbReference type="OrthoDB" id="10524751at2759"/>
<evidence type="ECO:0000313" key="3">
    <source>
        <dbReference type="Proteomes" id="UP000016930"/>
    </source>
</evidence>
<keyword evidence="1" id="KW-1133">Transmembrane helix</keyword>
<dbReference type="HOGENOM" id="CLU_586590_0_0_1"/>
<evidence type="ECO:0000313" key="2">
    <source>
        <dbReference type="EMBL" id="EMD34882.1"/>
    </source>
</evidence>
<evidence type="ECO:0008006" key="4">
    <source>
        <dbReference type="Google" id="ProtNLM"/>
    </source>
</evidence>
<feature type="transmembrane region" description="Helical" evidence="1">
    <location>
        <begin position="35"/>
        <end position="64"/>
    </location>
</feature>
<proteinExistence type="predicted"/>
<keyword evidence="1" id="KW-0812">Transmembrane</keyword>
<evidence type="ECO:0000256" key="1">
    <source>
        <dbReference type="SAM" id="Phobius"/>
    </source>
</evidence>
<dbReference type="CDD" id="cd09917">
    <property type="entry name" value="F-box_SF"/>
    <property type="match status" value="1"/>
</dbReference>
<accession>M2R8Y2</accession>
<keyword evidence="3" id="KW-1185">Reference proteome</keyword>
<dbReference type="SUPFAM" id="SSF52047">
    <property type="entry name" value="RNI-like"/>
    <property type="match status" value="1"/>
</dbReference>
<organism evidence="2 3">
    <name type="scientific">Ceriporiopsis subvermispora (strain B)</name>
    <name type="common">White-rot fungus</name>
    <name type="synonym">Gelatoporia subvermispora</name>
    <dbReference type="NCBI Taxonomy" id="914234"/>
    <lineage>
        <taxon>Eukaryota</taxon>
        <taxon>Fungi</taxon>
        <taxon>Dikarya</taxon>
        <taxon>Basidiomycota</taxon>
        <taxon>Agaricomycotina</taxon>
        <taxon>Agaricomycetes</taxon>
        <taxon>Polyporales</taxon>
        <taxon>Gelatoporiaceae</taxon>
        <taxon>Gelatoporia</taxon>
    </lineage>
</organism>
<dbReference type="InterPro" id="IPR032675">
    <property type="entry name" value="LRR_dom_sf"/>
</dbReference>
<reference evidence="2 3" key="1">
    <citation type="journal article" date="2012" name="Proc. Natl. Acad. Sci. U.S.A.">
        <title>Comparative genomics of Ceriporiopsis subvermispora and Phanerochaete chrysosporium provide insight into selective ligninolysis.</title>
        <authorList>
            <person name="Fernandez-Fueyo E."/>
            <person name="Ruiz-Duenas F.J."/>
            <person name="Ferreira P."/>
            <person name="Floudas D."/>
            <person name="Hibbett D.S."/>
            <person name="Canessa P."/>
            <person name="Larrondo L.F."/>
            <person name="James T.Y."/>
            <person name="Seelenfreund D."/>
            <person name="Lobos S."/>
            <person name="Polanco R."/>
            <person name="Tello M."/>
            <person name="Honda Y."/>
            <person name="Watanabe T."/>
            <person name="Watanabe T."/>
            <person name="Ryu J.S."/>
            <person name="Kubicek C.P."/>
            <person name="Schmoll M."/>
            <person name="Gaskell J."/>
            <person name="Hammel K.E."/>
            <person name="St John F.J."/>
            <person name="Vanden Wymelenberg A."/>
            <person name="Sabat G."/>
            <person name="Splinter BonDurant S."/>
            <person name="Syed K."/>
            <person name="Yadav J.S."/>
            <person name="Doddapaneni H."/>
            <person name="Subramanian V."/>
            <person name="Lavin J.L."/>
            <person name="Oguiza J.A."/>
            <person name="Perez G."/>
            <person name="Pisabarro A.G."/>
            <person name="Ramirez L."/>
            <person name="Santoyo F."/>
            <person name="Master E."/>
            <person name="Coutinho P.M."/>
            <person name="Henrissat B."/>
            <person name="Lombard V."/>
            <person name="Magnuson J.K."/>
            <person name="Kuees U."/>
            <person name="Hori C."/>
            <person name="Igarashi K."/>
            <person name="Samejima M."/>
            <person name="Held B.W."/>
            <person name="Barry K.W."/>
            <person name="LaButti K.M."/>
            <person name="Lapidus A."/>
            <person name="Lindquist E.A."/>
            <person name="Lucas S.M."/>
            <person name="Riley R."/>
            <person name="Salamov A.A."/>
            <person name="Hoffmeister D."/>
            <person name="Schwenk D."/>
            <person name="Hadar Y."/>
            <person name="Yarden O."/>
            <person name="de Vries R.P."/>
            <person name="Wiebenga A."/>
            <person name="Stenlid J."/>
            <person name="Eastwood D."/>
            <person name="Grigoriev I.V."/>
            <person name="Berka R.M."/>
            <person name="Blanchette R.A."/>
            <person name="Kersten P."/>
            <person name="Martinez A.T."/>
            <person name="Vicuna R."/>
            <person name="Cullen D."/>
        </authorList>
    </citation>
    <scope>NUCLEOTIDE SEQUENCE [LARGE SCALE GENOMIC DNA]</scope>
    <source>
        <strain evidence="2 3">B</strain>
    </source>
</reference>
<dbReference type="Gene3D" id="3.80.10.10">
    <property type="entry name" value="Ribonuclease Inhibitor"/>
    <property type="match status" value="1"/>
</dbReference>
<dbReference type="Proteomes" id="UP000016930">
    <property type="component" value="Unassembled WGS sequence"/>
</dbReference>
<keyword evidence="1" id="KW-0472">Membrane</keyword>
<name>M2R8Y2_CERS8</name>